<organism evidence="2 3">
    <name type="scientific">Ditylenchus destructor</name>
    <dbReference type="NCBI Taxonomy" id="166010"/>
    <lineage>
        <taxon>Eukaryota</taxon>
        <taxon>Metazoa</taxon>
        <taxon>Ecdysozoa</taxon>
        <taxon>Nematoda</taxon>
        <taxon>Chromadorea</taxon>
        <taxon>Rhabditida</taxon>
        <taxon>Tylenchina</taxon>
        <taxon>Tylenchomorpha</taxon>
        <taxon>Sphaerularioidea</taxon>
        <taxon>Anguinidae</taxon>
        <taxon>Anguininae</taxon>
        <taxon>Ditylenchus</taxon>
    </lineage>
</organism>
<accession>A0AAD4R4V5</accession>
<dbReference type="PANTHER" id="PTHR22718">
    <property type="entry name" value="SERPENTINE RECEPTOR, CLASS X"/>
    <property type="match status" value="1"/>
</dbReference>
<feature type="transmembrane region" description="Helical" evidence="1">
    <location>
        <begin position="251"/>
        <end position="273"/>
    </location>
</feature>
<protein>
    <recommendedName>
        <fullName evidence="4">G-protein coupled receptors family 1 profile domain-containing protein</fullName>
    </recommendedName>
</protein>
<evidence type="ECO:0000256" key="1">
    <source>
        <dbReference type="SAM" id="Phobius"/>
    </source>
</evidence>
<comment type="caution">
    <text evidence="2">The sequence shown here is derived from an EMBL/GenBank/DDBJ whole genome shotgun (WGS) entry which is preliminary data.</text>
</comment>
<feature type="transmembrane region" description="Helical" evidence="1">
    <location>
        <begin position="13"/>
        <end position="40"/>
    </location>
</feature>
<dbReference type="EMBL" id="JAKKPZ010000003">
    <property type="protein sequence ID" value="KAI1723353.1"/>
    <property type="molecule type" value="Genomic_DNA"/>
</dbReference>
<keyword evidence="1" id="KW-0812">Transmembrane</keyword>
<dbReference type="PANTHER" id="PTHR22718:SF25">
    <property type="entry name" value="G-PROTEIN COUPLED RECEPTORS FAMILY 1 PROFILE DOMAIN-CONTAINING PROTEIN"/>
    <property type="match status" value="1"/>
</dbReference>
<dbReference type="Proteomes" id="UP001201812">
    <property type="component" value="Unassembled WGS sequence"/>
</dbReference>
<feature type="transmembrane region" description="Helical" evidence="1">
    <location>
        <begin position="183"/>
        <end position="205"/>
    </location>
</feature>
<keyword evidence="1" id="KW-0472">Membrane</keyword>
<name>A0AAD4R4V5_9BILA</name>
<reference evidence="2" key="1">
    <citation type="submission" date="2022-01" db="EMBL/GenBank/DDBJ databases">
        <title>Genome Sequence Resource for Two Populations of Ditylenchus destructor, the Migratory Endoparasitic Phytonematode.</title>
        <authorList>
            <person name="Zhang H."/>
            <person name="Lin R."/>
            <person name="Xie B."/>
        </authorList>
    </citation>
    <scope>NUCLEOTIDE SEQUENCE</scope>
    <source>
        <strain evidence="2">BazhouSP</strain>
    </source>
</reference>
<dbReference type="SUPFAM" id="SSF81321">
    <property type="entry name" value="Family A G protein-coupled receptor-like"/>
    <property type="match status" value="1"/>
</dbReference>
<sequence>MLQRDSSSFLIKLIAILLFVIFTIFAILVNCIFCAVLFIGHRHFSQRPFYIVSRHLLLADALSLFAQLSVVIVIAALPLHLAKDYSLTTFYDYAVTMDTVGQTASFHFVLLQSMSQIAPFLPKQDEIIIRLSVSGTFICMVLWFWNAGFLMLFYIANCGKQFHPILMYFFYICSSAPDDNSRMIWTLMNIWFLAMLLVSLAIYGIGLRTIQRKFRTFHLSLPTTSNGTAAGPNTMLPHERKEYLQLQNRQFILIQGCLVSLFSVIRLIVFFAVPWLTQSVLNLDTNAIALANIFGNCVTILCFAANPIVYWIFNERVRRIVGQMALLAKAGESHGVRALFHRSDSNTRNGTPGKAC</sequence>
<keyword evidence="1" id="KW-1133">Transmembrane helix</keyword>
<feature type="transmembrane region" description="Helical" evidence="1">
    <location>
        <begin position="293"/>
        <end position="313"/>
    </location>
</feature>
<evidence type="ECO:0000313" key="2">
    <source>
        <dbReference type="EMBL" id="KAI1723353.1"/>
    </source>
</evidence>
<gene>
    <name evidence="2" type="ORF">DdX_03508</name>
</gene>
<keyword evidence="3" id="KW-1185">Reference proteome</keyword>
<feature type="transmembrane region" description="Helical" evidence="1">
    <location>
        <begin position="61"/>
        <end position="81"/>
    </location>
</feature>
<evidence type="ECO:0000313" key="3">
    <source>
        <dbReference type="Proteomes" id="UP001201812"/>
    </source>
</evidence>
<dbReference type="AlphaFoldDB" id="A0AAD4R4V5"/>
<dbReference type="Gene3D" id="1.20.1070.10">
    <property type="entry name" value="Rhodopsin 7-helix transmembrane proteins"/>
    <property type="match status" value="1"/>
</dbReference>
<evidence type="ECO:0008006" key="4">
    <source>
        <dbReference type="Google" id="ProtNLM"/>
    </source>
</evidence>
<proteinExistence type="predicted"/>
<feature type="transmembrane region" description="Helical" evidence="1">
    <location>
        <begin position="127"/>
        <end position="145"/>
    </location>
</feature>